<dbReference type="RefSeq" id="WP_296952792.1">
    <property type="nucleotide sequence ID" value="NZ_LT599021.1"/>
</dbReference>
<dbReference type="GO" id="GO:0043565">
    <property type="term" value="F:sequence-specific DNA binding"/>
    <property type="evidence" value="ECO:0007669"/>
    <property type="project" value="InterPro"/>
</dbReference>
<dbReference type="SUPFAM" id="SSF47384">
    <property type="entry name" value="Homodimeric domain of signal transducing histidine kinase"/>
    <property type="match status" value="1"/>
</dbReference>
<dbReference type="InterPro" id="IPR018060">
    <property type="entry name" value="HTH_AraC"/>
</dbReference>
<evidence type="ECO:0000256" key="8">
    <source>
        <dbReference type="ARBA" id="ARBA00023163"/>
    </source>
</evidence>
<dbReference type="InterPro" id="IPR009057">
    <property type="entry name" value="Homeodomain-like_sf"/>
</dbReference>
<dbReference type="Gene3D" id="2.60.40.10">
    <property type="entry name" value="Immunoglobulins"/>
    <property type="match status" value="1"/>
</dbReference>
<sequence>MKSKILFIGIFIITFNAYSNDLKFYNINSLYNISMRETYSVYQDINGFIWSSSKAGVVRFSDGNYKTYQLPNATPNYISLNLAYTDSALFAYTNNGQIFLYDQLFDRFNSFVDLRKLLKSNFIDMTKIIVDDTKNLWISSNKGLYVYKKSKLIKASLESSIVNFIEQKADSELFIATTGGISILNKNTLKCVSICRVKSNIHITTLFYDKEADLLWVGTFSNGLFCFNLKTNKLSRTNIEDFPNQPILAIKKNYDSTLLIGIDGQGLWRLSEDGGKVLKIDKEDDNNPFSINGDGVHDVFCDNQKRIWVATYSGGLSFCEQDFSSIIHLTHNINENNSLINNNVNKILEDSKGDIWFATNNGISRWRVAENRWDTYFQNKKGQAQVFLSLCEDSQGRIWAGTYASGYYILDRNSGKQLIHYYQRENMNPNGKFIYDIHRDRDNNIWVGGLQDVMCYLSKEGRTRMFDPQPVRFFLDFSAAKMLIFCTYGLICMDKVTGKVTHFGDYFGQDAIIIGDNIWIGTNGSGLICYNYKKKTVHEITTESGLPSNYVNSIIYDNGYLWLGTEKGLCRFNLSDNKIYTYSSILSLSSSSFNANACLKLKNGNLIWGTNKGAYIFNPKTLHQNPSNGRIYIQDMYISGKSIREYPQLLDGVLVDKKENIYLKHNQNSITLEIIPIAINSRESKISWKMDGIDKEWNIPSKNQVINYSNIPSGKFQLRIRMYDNSFTKIVDERVLNIHVSPPFWATWWFFLLIFSLISYIIYISFKYYINYLKQQHANDKINFFANTAHDIRTALTLITAPIDELNKAPELSEKSRHFLHITSSQSEKLLQITSQLLDFQKADKEKEQLFLTITDLVKLVSQRIQMHRASADKRNIELTFTKNAEIYYSDVDEIKVERIIDNLIVNAIKYSHANSKIDIKLICWDNQWELSVKDYGLGISESDQKKLFREFYRGDNVTNSKVIGSGIGLLLVKKYVSMHKGNIVFNSKEGEGSLFEVLIPRNSEKVNDQKQLDLPNNSEDATLTKIETQDKKKTHILIVEDNDELRDFLRYSFQEEYKISISINGFQGWNLIQKETPDLIISDIMMPDMNGLDLCKLIKSTFETSHIPVILLTALSEKSDQLTGLGLGADDYITKPFDMKILSQKIKSIIKNREIVKDKALRFISQPEDGQQIFANEHNDQFIKKALEVIHSNLSNPDFGKAEFASALNVSSSLLYKKLKSLTGQSPVDMIRVVRLNQAVELLKTQKYTITEVSELCGFSSSSYFGVVFKKQFGKSPTEF</sequence>
<keyword evidence="6" id="KW-0805">Transcription regulation</keyword>
<keyword evidence="10" id="KW-1133">Transmembrane helix</keyword>
<proteinExistence type="predicted"/>
<dbReference type="InterPro" id="IPR011044">
    <property type="entry name" value="Quino_amine_DH_bsu"/>
</dbReference>
<feature type="domain" description="HTH araC/xylS-type" evidence="11">
    <location>
        <begin position="1185"/>
        <end position="1281"/>
    </location>
</feature>
<evidence type="ECO:0000256" key="4">
    <source>
        <dbReference type="ARBA" id="ARBA00022679"/>
    </source>
</evidence>
<evidence type="ECO:0000256" key="2">
    <source>
        <dbReference type="ARBA" id="ARBA00012438"/>
    </source>
</evidence>
<dbReference type="SUPFAM" id="SSF63829">
    <property type="entry name" value="Calcium-dependent phosphotriesterase"/>
    <property type="match status" value="2"/>
</dbReference>
<evidence type="ECO:0000313" key="14">
    <source>
        <dbReference type="EMBL" id="SBW10629.1"/>
    </source>
</evidence>
<evidence type="ECO:0000256" key="5">
    <source>
        <dbReference type="ARBA" id="ARBA00022777"/>
    </source>
</evidence>
<dbReference type="GO" id="GO:0003700">
    <property type="term" value="F:DNA-binding transcription factor activity"/>
    <property type="evidence" value="ECO:0007669"/>
    <property type="project" value="InterPro"/>
</dbReference>
<keyword evidence="7" id="KW-0238">DNA-binding</keyword>
<dbReference type="InterPro" id="IPR001789">
    <property type="entry name" value="Sig_transdc_resp-reg_receiver"/>
</dbReference>
<name>A0A212KG54_9BACT</name>
<evidence type="ECO:0000256" key="3">
    <source>
        <dbReference type="ARBA" id="ARBA00022553"/>
    </source>
</evidence>
<dbReference type="InterPro" id="IPR003594">
    <property type="entry name" value="HATPase_dom"/>
</dbReference>
<dbReference type="InterPro" id="IPR036890">
    <property type="entry name" value="HATPase_C_sf"/>
</dbReference>
<dbReference type="Gene3D" id="2.130.10.10">
    <property type="entry name" value="YVTN repeat-like/Quinoprotein amine dehydrogenase"/>
    <property type="match status" value="3"/>
</dbReference>
<dbReference type="GO" id="GO:0000155">
    <property type="term" value="F:phosphorelay sensor kinase activity"/>
    <property type="evidence" value="ECO:0007669"/>
    <property type="project" value="InterPro"/>
</dbReference>
<dbReference type="PROSITE" id="PS01124">
    <property type="entry name" value="HTH_ARAC_FAMILY_2"/>
    <property type="match status" value="1"/>
</dbReference>
<dbReference type="EC" id="2.7.13.3" evidence="2"/>
<dbReference type="InterPro" id="IPR036097">
    <property type="entry name" value="HisK_dim/P_sf"/>
</dbReference>
<evidence type="ECO:0000259" key="13">
    <source>
        <dbReference type="PROSITE" id="PS50110"/>
    </source>
</evidence>
<evidence type="ECO:0000256" key="10">
    <source>
        <dbReference type="SAM" id="Phobius"/>
    </source>
</evidence>
<dbReference type="PANTHER" id="PTHR43547:SF2">
    <property type="entry name" value="HYBRID SIGNAL TRANSDUCTION HISTIDINE KINASE C"/>
    <property type="match status" value="1"/>
</dbReference>
<dbReference type="SUPFAM" id="SSF52172">
    <property type="entry name" value="CheY-like"/>
    <property type="match status" value="1"/>
</dbReference>
<dbReference type="PRINTS" id="PR00344">
    <property type="entry name" value="BCTRLSENSOR"/>
</dbReference>
<feature type="domain" description="Response regulatory" evidence="13">
    <location>
        <begin position="1036"/>
        <end position="1151"/>
    </location>
</feature>
<dbReference type="CDD" id="cd00075">
    <property type="entry name" value="HATPase"/>
    <property type="match status" value="1"/>
</dbReference>
<dbReference type="PANTHER" id="PTHR43547">
    <property type="entry name" value="TWO-COMPONENT HISTIDINE KINASE"/>
    <property type="match status" value="1"/>
</dbReference>
<organism evidence="14">
    <name type="scientific">uncultured Dysgonomonas sp</name>
    <dbReference type="NCBI Taxonomy" id="206096"/>
    <lineage>
        <taxon>Bacteria</taxon>
        <taxon>Pseudomonadati</taxon>
        <taxon>Bacteroidota</taxon>
        <taxon>Bacteroidia</taxon>
        <taxon>Bacteroidales</taxon>
        <taxon>Dysgonomonadaceae</taxon>
        <taxon>Dysgonomonas</taxon>
        <taxon>environmental samples</taxon>
    </lineage>
</organism>
<evidence type="ECO:0000256" key="9">
    <source>
        <dbReference type="PROSITE-ProRule" id="PRU00169"/>
    </source>
</evidence>
<dbReference type="Pfam" id="PF07495">
    <property type="entry name" value="Y_Y_Y"/>
    <property type="match status" value="1"/>
</dbReference>
<dbReference type="CDD" id="cd00082">
    <property type="entry name" value="HisKA"/>
    <property type="match status" value="1"/>
</dbReference>
<dbReference type="InterPro" id="IPR015943">
    <property type="entry name" value="WD40/YVTN_repeat-like_dom_sf"/>
</dbReference>
<keyword evidence="10" id="KW-0812">Transmembrane</keyword>
<dbReference type="InterPro" id="IPR003661">
    <property type="entry name" value="HisK_dim/P_dom"/>
</dbReference>
<evidence type="ECO:0000256" key="1">
    <source>
        <dbReference type="ARBA" id="ARBA00000085"/>
    </source>
</evidence>
<dbReference type="InterPro" id="IPR011110">
    <property type="entry name" value="Reg_prop"/>
</dbReference>
<dbReference type="Pfam" id="PF02518">
    <property type="entry name" value="HATPase_c"/>
    <property type="match status" value="1"/>
</dbReference>
<dbReference type="SMART" id="SM00342">
    <property type="entry name" value="HTH_ARAC"/>
    <property type="match status" value="1"/>
</dbReference>
<evidence type="ECO:0000256" key="6">
    <source>
        <dbReference type="ARBA" id="ARBA00023015"/>
    </source>
</evidence>
<keyword evidence="10" id="KW-0472">Membrane</keyword>
<feature type="domain" description="Histidine kinase" evidence="12">
    <location>
        <begin position="787"/>
        <end position="1004"/>
    </location>
</feature>
<dbReference type="SUPFAM" id="SSF50969">
    <property type="entry name" value="YVTN repeat-like/Quinoprotein amine dehydrogenase"/>
    <property type="match status" value="1"/>
</dbReference>
<dbReference type="Gene3D" id="1.10.287.130">
    <property type="match status" value="1"/>
</dbReference>
<dbReference type="InterPro" id="IPR018062">
    <property type="entry name" value="HTH_AraC-typ_CS"/>
</dbReference>
<keyword evidence="8" id="KW-0804">Transcription</keyword>
<dbReference type="PROSITE" id="PS00041">
    <property type="entry name" value="HTH_ARAC_FAMILY_1"/>
    <property type="match status" value="1"/>
</dbReference>
<dbReference type="SUPFAM" id="SSF55874">
    <property type="entry name" value="ATPase domain of HSP90 chaperone/DNA topoisomerase II/histidine kinase"/>
    <property type="match status" value="1"/>
</dbReference>
<keyword evidence="5" id="KW-0418">Kinase</keyword>
<dbReference type="InterPro" id="IPR011006">
    <property type="entry name" value="CheY-like_superfamily"/>
</dbReference>
<dbReference type="CDD" id="cd17574">
    <property type="entry name" value="REC_OmpR"/>
    <property type="match status" value="1"/>
</dbReference>
<reference evidence="14" key="1">
    <citation type="submission" date="2016-04" db="EMBL/GenBank/DDBJ databases">
        <authorList>
            <person name="Evans L.H."/>
            <person name="Alamgir A."/>
            <person name="Owens N."/>
            <person name="Weber N.D."/>
            <person name="Virtaneva K."/>
            <person name="Barbian K."/>
            <person name="Babar A."/>
            <person name="Rosenke K."/>
        </authorList>
    </citation>
    <scope>NUCLEOTIDE SEQUENCE</scope>
    <source>
        <strain evidence="14">86-2</strain>
    </source>
</reference>
<dbReference type="Pfam" id="PF00072">
    <property type="entry name" value="Response_reg"/>
    <property type="match status" value="1"/>
</dbReference>
<evidence type="ECO:0000259" key="11">
    <source>
        <dbReference type="PROSITE" id="PS01124"/>
    </source>
</evidence>
<accession>A0A212KG54</accession>
<dbReference type="Gene3D" id="1.10.10.60">
    <property type="entry name" value="Homeodomain-like"/>
    <property type="match status" value="1"/>
</dbReference>
<evidence type="ECO:0000259" key="12">
    <source>
        <dbReference type="PROSITE" id="PS50109"/>
    </source>
</evidence>
<comment type="catalytic activity">
    <reaction evidence="1">
        <text>ATP + protein L-histidine = ADP + protein N-phospho-L-histidine.</text>
        <dbReference type="EC" id="2.7.13.3"/>
    </reaction>
</comment>
<feature type="transmembrane region" description="Helical" evidence="10">
    <location>
        <begin position="745"/>
        <end position="766"/>
    </location>
</feature>
<protein>
    <recommendedName>
        <fullName evidence="2">histidine kinase</fullName>
        <ecNumber evidence="2">2.7.13.3</ecNumber>
    </recommendedName>
</protein>
<dbReference type="PROSITE" id="PS50109">
    <property type="entry name" value="HIS_KIN"/>
    <property type="match status" value="1"/>
</dbReference>
<dbReference type="InterPro" id="IPR004358">
    <property type="entry name" value="Sig_transdc_His_kin-like_C"/>
</dbReference>
<dbReference type="SMART" id="SM00448">
    <property type="entry name" value="REC"/>
    <property type="match status" value="1"/>
</dbReference>
<evidence type="ECO:0000256" key="7">
    <source>
        <dbReference type="ARBA" id="ARBA00023125"/>
    </source>
</evidence>
<dbReference type="Pfam" id="PF12833">
    <property type="entry name" value="HTH_18"/>
    <property type="match status" value="1"/>
</dbReference>
<dbReference type="Pfam" id="PF07494">
    <property type="entry name" value="Reg_prop"/>
    <property type="match status" value="4"/>
</dbReference>
<dbReference type="PROSITE" id="PS50110">
    <property type="entry name" value="RESPONSE_REGULATORY"/>
    <property type="match status" value="1"/>
</dbReference>
<dbReference type="InterPro" id="IPR013783">
    <property type="entry name" value="Ig-like_fold"/>
</dbReference>
<dbReference type="Pfam" id="PF00512">
    <property type="entry name" value="HisKA"/>
    <property type="match status" value="1"/>
</dbReference>
<dbReference type="InterPro" id="IPR011123">
    <property type="entry name" value="Y_Y_Y"/>
</dbReference>
<dbReference type="EMBL" id="FLUL01000002">
    <property type="protein sequence ID" value="SBW10629.1"/>
    <property type="molecule type" value="Genomic_DNA"/>
</dbReference>
<dbReference type="FunFam" id="3.30.565.10:FF:000006">
    <property type="entry name" value="Sensor histidine kinase WalK"/>
    <property type="match status" value="1"/>
</dbReference>
<feature type="modified residue" description="4-aspartylphosphate" evidence="9">
    <location>
        <position position="1084"/>
    </location>
</feature>
<keyword evidence="4" id="KW-0808">Transferase</keyword>
<dbReference type="SMART" id="SM00388">
    <property type="entry name" value="HisKA"/>
    <property type="match status" value="1"/>
</dbReference>
<dbReference type="Gene3D" id="3.40.50.2300">
    <property type="match status" value="1"/>
</dbReference>
<dbReference type="Gene3D" id="3.30.565.10">
    <property type="entry name" value="Histidine kinase-like ATPase, C-terminal domain"/>
    <property type="match status" value="1"/>
</dbReference>
<dbReference type="SMART" id="SM00387">
    <property type="entry name" value="HATPase_c"/>
    <property type="match status" value="1"/>
</dbReference>
<dbReference type="InterPro" id="IPR005467">
    <property type="entry name" value="His_kinase_dom"/>
</dbReference>
<gene>
    <name evidence="14" type="ORF">KL86DYS2_20153</name>
</gene>
<keyword evidence="3 9" id="KW-0597">Phosphoprotein</keyword>
<dbReference type="SUPFAM" id="SSF46689">
    <property type="entry name" value="Homeodomain-like"/>
    <property type="match status" value="1"/>
</dbReference>